<feature type="transmembrane region" description="Helical" evidence="1">
    <location>
        <begin position="46"/>
        <end position="66"/>
    </location>
</feature>
<evidence type="ECO:0000256" key="1">
    <source>
        <dbReference type="SAM" id="Phobius"/>
    </source>
</evidence>
<dbReference type="Proteomes" id="UP000291338">
    <property type="component" value="Unassembled WGS sequence"/>
</dbReference>
<feature type="transmembrane region" description="Helical" evidence="1">
    <location>
        <begin position="98"/>
        <end position="116"/>
    </location>
</feature>
<organism evidence="2 3">
    <name type="scientific">Pseudoalteromonas phenolica</name>
    <dbReference type="NCBI Taxonomy" id="161398"/>
    <lineage>
        <taxon>Bacteria</taxon>
        <taxon>Pseudomonadati</taxon>
        <taxon>Pseudomonadota</taxon>
        <taxon>Gammaproteobacteria</taxon>
        <taxon>Alteromonadales</taxon>
        <taxon>Pseudoalteromonadaceae</taxon>
        <taxon>Pseudoalteromonas</taxon>
    </lineage>
</organism>
<keyword evidence="1" id="KW-0472">Membrane</keyword>
<dbReference type="InterPro" id="IPR025695">
    <property type="entry name" value="DoxX-like"/>
</dbReference>
<keyword evidence="1" id="KW-1133">Transmembrane helix</keyword>
<protein>
    <recommendedName>
        <fullName evidence="4">DoxX-like family protein</fullName>
    </recommendedName>
</protein>
<name>A0A4V2EJD4_9GAMM</name>
<sequence>MTSIQIARYALTFSWLYHGIFPKLLYVAPYEKLLIDSFGFSEQVSYFITKSAGVSEVIFGGVIFIFYRIKSIILLNIFALFGLIIFVAVLQPQLLVEAFNPVTTNIMMIALSVILFNELQAEEQQDNRNH</sequence>
<dbReference type="Pfam" id="PF13781">
    <property type="entry name" value="DoxX_3"/>
    <property type="match status" value="1"/>
</dbReference>
<dbReference type="RefSeq" id="WP_130256654.1">
    <property type="nucleotide sequence ID" value="NZ_PPSX01000070.1"/>
</dbReference>
<keyword evidence="1" id="KW-0812">Transmembrane</keyword>
<comment type="caution">
    <text evidence="2">The sequence shown here is derived from an EMBL/GenBank/DDBJ whole genome shotgun (WGS) entry which is preliminary data.</text>
</comment>
<reference evidence="2 3" key="1">
    <citation type="submission" date="2018-01" db="EMBL/GenBank/DDBJ databases">
        <title>Co-occurrence of chitin degradation, pigmentation and bioactivity in marine Pseudoalteromonas.</title>
        <authorList>
            <person name="Paulsen S."/>
            <person name="Gram L."/>
            <person name="Machado H."/>
        </authorList>
    </citation>
    <scope>NUCLEOTIDE SEQUENCE [LARGE SCALE GENOMIC DNA]</scope>
    <source>
        <strain evidence="2 3">S3898</strain>
    </source>
</reference>
<accession>A0A4V2EJD4</accession>
<evidence type="ECO:0000313" key="3">
    <source>
        <dbReference type="Proteomes" id="UP000291338"/>
    </source>
</evidence>
<dbReference type="EMBL" id="PPSX01000070">
    <property type="protein sequence ID" value="RZQ51958.1"/>
    <property type="molecule type" value="Genomic_DNA"/>
</dbReference>
<proteinExistence type="predicted"/>
<feature type="transmembrane region" description="Helical" evidence="1">
    <location>
        <begin position="7"/>
        <end position="26"/>
    </location>
</feature>
<evidence type="ECO:0000313" key="2">
    <source>
        <dbReference type="EMBL" id="RZQ51958.1"/>
    </source>
</evidence>
<dbReference type="AlphaFoldDB" id="A0A4V2EJD4"/>
<gene>
    <name evidence="2" type="ORF">C1E23_16730</name>
</gene>
<feature type="transmembrane region" description="Helical" evidence="1">
    <location>
        <begin position="73"/>
        <end position="92"/>
    </location>
</feature>
<evidence type="ECO:0008006" key="4">
    <source>
        <dbReference type="Google" id="ProtNLM"/>
    </source>
</evidence>